<dbReference type="GO" id="GO:0003676">
    <property type="term" value="F:nucleic acid binding"/>
    <property type="evidence" value="ECO:0007669"/>
    <property type="project" value="InterPro"/>
</dbReference>
<evidence type="ECO:0000256" key="2">
    <source>
        <dbReference type="ARBA" id="ARBA00022723"/>
    </source>
</evidence>
<keyword evidence="7" id="KW-0695">RNA-directed DNA polymerase</keyword>
<dbReference type="GO" id="GO:0015074">
    <property type="term" value="P:DNA integration"/>
    <property type="evidence" value="ECO:0007669"/>
    <property type="project" value="UniProtKB-KW"/>
</dbReference>
<evidence type="ECO:0000256" key="9">
    <source>
        <dbReference type="ARBA" id="ARBA00023172"/>
    </source>
</evidence>
<evidence type="ECO:0000256" key="7">
    <source>
        <dbReference type="ARBA" id="ARBA00022918"/>
    </source>
</evidence>
<dbReference type="GO" id="GO:0003887">
    <property type="term" value="F:DNA-directed DNA polymerase activity"/>
    <property type="evidence" value="ECO:0007669"/>
    <property type="project" value="UniProtKB-KW"/>
</dbReference>
<evidence type="ECO:0000256" key="6">
    <source>
        <dbReference type="ARBA" id="ARBA00022908"/>
    </source>
</evidence>
<keyword evidence="8" id="KW-0239">DNA-directed DNA polymerase</keyword>
<proteinExistence type="predicted"/>
<sequence length="240" mass="27388">MIISHCGAQGHRGRHVMMSQLASVFSIDRQRVQVDAFMSKCLLYLHVKGGKIIPRPWGETYRSQTRNEALHFDFLYLGESFGNFQYLLALKDDASHFCELVACESPTSDVAVEANLQWHSRFGIPILWINDQGSHFTSNVMYTLCSKLKCDQPFLVAYCPWINVSIERLNRDILQVFRTMILEYKLDHREWMSLISVVQGNLNHTALPSLAYKSPLELFTGLYPPPPLATLSWSGEADVC</sequence>
<dbReference type="PROSITE" id="PS50994">
    <property type="entry name" value="INTEGRASE"/>
    <property type="match status" value="1"/>
</dbReference>
<keyword evidence="5" id="KW-0460">Magnesium</keyword>
<dbReference type="GO" id="GO:0016787">
    <property type="term" value="F:hydrolase activity"/>
    <property type="evidence" value="ECO:0007669"/>
    <property type="project" value="UniProtKB-KW"/>
</dbReference>
<keyword evidence="9" id="KW-0233">DNA recombination</keyword>
<dbReference type="GO" id="GO:0004519">
    <property type="term" value="F:endonuclease activity"/>
    <property type="evidence" value="ECO:0007669"/>
    <property type="project" value="UniProtKB-KW"/>
</dbReference>
<keyword evidence="4" id="KW-0378">Hydrolase</keyword>
<evidence type="ECO:0000256" key="4">
    <source>
        <dbReference type="ARBA" id="ARBA00022801"/>
    </source>
</evidence>
<keyword evidence="6" id="KW-0229">DNA integration</keyword>
<dbReference type="PANTHER" id="PTHR42648">
    <property type="entry name" value="TRANSPOSASE, PUTATIVE-RELATED"/>
    <property type="match status" value="1"/>
</dbReference>
<evidence type="ECO:0000313" key="12">
    <source>
        <dbReference type="Proteomes" id="UP000198211"/>
    </source>
</evidence>
<keyword evidence="2" id="KW-0479">Metal-binding</keyword>
<protein>
    <submittedName>
        <fullName evidence="11">Retrotransposon protein, Ty3-gypsy subclass</fullName>
    </submittedName>
</protein>
<dbReference type="InterPro" id="IPR001584">
    <property type="entry name" value="Integrase_cat-core"/>
</dbReference>
<dbReference type="SUPFAM" id="SSF53098">
    <property type="entry name" value="Ribonuclease H-like"/>
    <property type="match status" value="1"/>
</dbReference>
<dbReference type="AlphaFoldDB" id="A0A225VS85"/>
<reference evidence="12" key="1">
    <citation type="submission" date="2017-03" db="EMBL/GenBank/DDBJ databases">
        <title>Phytopthora megakarya and P. palmivora, two closely related causual agents of cacao black pod achieved similar genome size and gene model numbers by different mechanisms.</title>
        <authorList>
            <person name="Ali S."/>
            <person name="Shao J."/>
            <person name="Larry D.J."/>
            <person name="Kronmiller B."/>
            <person name="Shen D."/>
            <person name="Strem M.D."/>
            <person name="Melnick R.L."/>
            <person name="Guiltinan M.J."/>
            <person name="Tyler B.M."/>
            <person name="Meinhardt L.W."/>
            <person name="Bailey B.A."/>
        </authorList>
    </citation>
    <scope>NUCLEOTIDE SEQUENCE [LARGE SCALE GENOMIC DNA]</scope>
    <source>
        <strain evidence="12">zdho120</strain>
    </source>
</reference>
<dbReference type="EMBL" id="NBNE01003201">
    <property type="protein sequence ID" value="OWZ08303.1"/>
    <property type="molecule type" value="Genomic_DNA"/>
</dbReference>
<gene>
    <name evidence="11" type="ORF">PHMEG_00019174</name>
</gene>
<dbReference type="GO" id="GO:0006310">
    <property type="term" value="P:DNA recombination"/>
    <property type="evidence" value="ECO:0007669"/>
    <property type="project" value="UniProtKB-KW"/>
</dbReference>
<keyword evidence="8" id="KW-0548">Nucleotidyltransferase</keyword>
<evidence type="ECO:0000259" key="10">
    <source>
        <dbReference type="PROSITE" id="PS50994"/>
    </source>
</evidence>
<keyword evidence="1" id="KW-0540">Nuclease</keyword>
<organism evidence="11 12">
    <name type="scientific">Phytophthora megakarya</name>
    <dbReference type="NCBI Taxonomy" id="4795"/>
    <lineage>
        <taxon>Eukaryota</taxon>
        <taxon>Sar</taxon>
        <taxon>Stramenopiles</taxon>
        <taxon>Oomycota</taxon>
        <taxon>Peronosporomycetes</taxon>
        <taxon>Peronosporales</taxon>
        <taxon>Peronosporaceae</taxon>
        <taxon>Phytophthora</taxon>
    </lineage>
</organism>
<evidence type="ECO:0000256" key="1">
    <source>
        <dbReference type="ARBA" id="ARBA00022722"/>
    </source>
</evidence>
<comment type="caution">
    <text evidence="11">The sequence shown here is derived from an EMBL/GenBank/DDBJ whole genome shotgun (WGS) entry which is preliminary data.</text>
</comment>
<dbReference type="InterPro" id="IPR012337">
    <property type="entry name" value="RNaseH-like_sf"/>
</dbReference>
<accession>A0A225VS85</accession>
<dbReference type="InterPro" id="IPR039537">
    <property type="entry name" value="Retrotran_Ty1/copia-like"/>
</dbReference>
<dbReference type="Gene3D" id="3.30.420.10">
    <property type="entry name" value="Ribonuclease H-like superfamily/Ribonuclease H"/>
    <property type="match status" value="1"/>
</dbReference>
<feature type="domain" description="Integrase catalytic" evidence="10">
    <location>
        <begin position="52"/>
        <end position="223"/>
    </location>
</feature>
<name>A0A225VS85_9STRA</name>
<dbReference type="GO" id="GO:0003964">
    <property type="term" value="F:RNA-directed DNA polymerase activity"/>
    <property type="evidence" value="ECO:0007669"/>
    <property type="project" value="UniProtKB-KW"/>
</dbReference>
<keyword evidence="12" id="KW-1185">Reference proteome</keyword>
<dbReference type="InterPro" id="IPR036397">
    <property type="entry name" value="RNaseH_sf"/>
</dbReference>
<dbReference type="Proteomes" id="UP000198211">
    <property type="component" value="Unassembled WGS sequence"/>
</dbReference>
<keyword evidence="3" id="KW-0255">Endonuclease</keyword>
<dbReference type="GO" id="GO:0046872">
    <property type="term" value="F:metal ion binding"/>
    <property type="evidence" value="ECO:0007669"/>
    <property type="project" value="UniProtKB-KW"/>
</dbReference>
<dbReference type="PANTHER" id="PTHR42648:SF11">
    <property type="entry name" value="TRANSPOSON TY4-P GAG-POL POLYPROTEIN"/>
    <property type="match status" value="1"/>
</dbReference>
<keyword evidence="8" id="KW-0808">Transferase</keyword>
<evidence type="ECO:0000256" key="8">
    <source>
        <dbReference type="ARBA" id="ARBA00022932"/>
    </source>
</evidence>
<evidence type="ECO:0000313" key="11">
    <source>
        <dbReference type="EMBL" id="OWZ08303.1"/>
    </source>
</evidence>
<dbReference type="OrthoDB" id="121795at2759"/>
<evidence type="ECO:0000256" key="3">
    <source>
        <dbReference type="ARBA" id="ARBA00022759"/>
    </source>
</evidence>
<evidence type="ECO:0000256" key="5">
    <source>
        <dbReference type="ARBA" id="ARBA00022842"/>
    </source>
</evidence>